<reference evidence="1" key="1">
    <citation type="submission" date="2021-02" db="EMBL/GenBank/DDBJ databases">
        <authorList>
            <person name="Nowell W R."/>
        </authorList>
    </citation>
    <scope>NUCLEOTIDE SEQUENCE</scope>
</reference>
<protein>
    <submittedName>
        <fullName evidence="1">Uncharacterized protein</fullName>
    </submittedName>
</protein>
<dbReference type="EMBL" id="CAJNOO010006967">
    <property type="protein sequence ID" value="CAF1459342.1"/>
    <property type="molecule type" value="Genomic_DNA"/>
</dbReference>
<evidence type="ECO:0000313" key="2">
    <source>
        <dbReference type="EMBL" id="CAF3992538.1"/>
    </source>
</evidence>
<evidence type="ECO:0000313" key="1">
    <source>
        <dbReference type="EMBL" id="CAF1459342.1"/>
    </source>
</evidence>
<feature type="non-terminal residue" evidence="1">
    <location>
        <position position="25"/>
    </location>
</feature>
<dbReference type="EMBL" id="CAJOBD010004382">
    <property type="protein sequence ID" value="CAF3992538.1"/>
    <property type="molecule type" value="Genomic_DNA"/>
</dbReference>
<comment type="caution">
    <text evidence="1">The sequence shown here is derived from an EMBL/GenBank/DDBJ whole genome shotgun (WGS) entry which is preliminary data.</text>
</comment>
<accession>A0A815Q7V5</accession>
<evidence type="ECO:0000313" key="3">
    <source>
        <dbReference type="Proteomes" id="UP000663882"/>
    </source>
</evidence>
<proteinExistence type="predicted"/>
<dbReference type="AlphaFoldDB" id="A0A815Q7V5"/>
<dbReference type="Proteomes" id="UP000663836">
    <property type="component" value="Unassembled WGS sequence"/>
</dbReference>
<organism evidence="1 3">
    <name type="scientific">Rotaria sordida</name>
    <dbReference type="NCBI Taxonomy" id="392033"/>
    <lineage>
        <taxon>Eukaryota</taxon>
        <taxon>Metazoa</taxon>
        <taxon>Spiralia</taxon>
        <taxon>Gnathifera</taxon>
        <taxon>Rotifera</taxon>
        <taxon>Eurotatoria</taxon>
        <taxon>Bdelloidea</taxon>
        <taxon>Philodinida</taxon>
        <taxon>Philodinidae</taxon>
        <taxon>Rotaria</taxon>
    </lineage>
</organism>
<dbReference type="Proteomes" id="UP000663882">
    <property type="component" value="Unassembled WGS sequence"/>
</dbReference>
<name>A0A815Q7V5_9BILA</name>
<sequence>MTNGPLLIHQLPAGTSINAVYYRDE</sequence>
<gene>
    <name evidence="2" type="ORF">JBS370_LOCUS25807</name>
    <name evidence="1" type="ORF">RFH988_LOCUS37086</name>
</gene>